<proteinExistence type="inferred from homology"/>
<dbReference type="Proteomes" id="UP000092971">
    <property type="component" value="Chromosome"/>
</dbReference>
<dbReference type="GO" id="GO:0030170">
    <property type="term" value="F:pyridoxal phosphate binding"/>
    <property type="evidence" value="ECO:0007669"/>
    <property type="project" value="InterPro"/>
</dbReference>
<evidence type="ECO:0000256" key="5">
    <source>
        <dbReference type="ARBA" id="ARBA00037974"/>
    </source>
</evidence>
<evidence type="ECO:0000256" key="4">
    <source>
        <dbReference type="ARBA" id="ARBA00023239"/>
    </source>
</evidence>
<dbReference type="GO" id="GO:0008483">
    <property type="term" value="F:transaminase activity"/>
    <property type="evidence" value="ECO:0007669"/>
    <property type="project" value="UniProtKB-KW"/>
</dbReference>
<accession>A0A1B1YET7</accession>
<dbReference type="SUPFAM" id="SSF53383">
    <property type="entry name" value="PLP-dependent transferases"/>
    <property type="match status" value="1"/>
</dbReference>
<dbReference type="PANTHER" id="PTHR43525">
    <property type="entry name" value="PROTEIN MALY"/>
    <property type="match status" value="1"/>
</dbReference>
<dbReference type="Gene3D" id="3.40.640.10">
    <property type="entry name" value="Type I PLP-dependent aspartate aminotransferase-like (Major domain)"/>
    <property type="match status" value="1"/>
</dbReference>
<dbReference type="PANTHER" id="PTHR43525:SF1">
    <property type="entry name" value="PROTEIN MALY"/>
    <property type="match status" value="1"/>
</dbReference>
<dbReference type="Gene3D" id="3.90.1150.10">
    <property type="entry name" value="Aspartate Aminotransferase, domain 1"/>
    <property type="match status" value="1"/>
</dbReference>
<comment type="similarity">
    <text evidence="5">Belongs to the class-II pyridoxal-phosphate-dependent aminotransferase family. MalY/PatB cystathionine beta-lyase subfamily.</text>
</comment>
<dbReference type="InterPro" id="IPR051798">
    <property type="entry name" value="Class-II_PLP-Dep_Aminotrans"/>
</dbReference>
<keyword evidence="3" id="KW-0663">Pyridoxal phosphate</keyword>
<dbReference type="GO" id="GO:0047804">
    <property type="term" value="F:cysteine-S-conjugate beta-lyase activity"/>
    <property type="evidence" value="ECO:0007669"/>
    <property type="project" value="UniProtKB-EC"/>
</dbReference>
<dbReference type="InterPro" id="IPR015421">
    <property type="entry name" value="PyrdxlP-dep_Trfase_major"/>
</dbReference>
<evidence type="ECO:0000256" key="2">
    <source>
        <dbReference type="ARBA" id="ARBA00012224"/>
    </source>
</evidence>
<protein>
    <recommendedName>
        <fullName evidence="2">cysteine-S-conjugate beta-lyase</fullName>
        <ecNumber evidence="2">4.4.1.13</ecNumber>
    </recommendedName>
</protein>
<evidence type="ECO:0000259" key="6">
    <source>
        <dbReference type="Pfam" id="PF00155"/>
    </source>
</evidence>
<evidence type="ECO:0000313" key="7">
    <source>
        <dbReference type="EMBL" id="ANW99253.1"/>
    </source>
</evidence>
<dbReference type="InterPro" id="IPR004839">
    <property type="entry name" value="Aminotransferase_I/II_large"/>
</dbReference>
<evidence type="ECO:0000256" key="1">
    <source>
        <dbReference type="ARBA" id="ARBA00001933"/>
    </source>
</evidence>
<dbReference type="InterPro" id="IPR015422">
    <property type="entry name" value="PyrdxlP-dep_Trfase_small"/>
</dbReference>
<dbReference type="OrthoDB" id="9802872at2"/>
<dbReference type="EC" id="4.4.1.13" evidence="2"/>
<evidence type="ECO:0000256" key="3">
    <source>
        <dbReference type="ARBA" id="ARBA00022898"/>
    </source>
</evidence>
<dbReference type="InterPro" id="IPR027619">
    <property type="entry name" value="C-S_lyase_PatB-like"/>
</dbReference>
<dbReference type="AlphaFoldDB" id="A0A1B1YET7"/>
<feature type="domain" description="Aminotransferase class I/classII large" evidence="6">
    <location>
        <begin position="30"/>
        <end position="384"/>
    </location>
</feature>
<dbReference type="NCBIfam" id="TIGR04350">
    <property type="entry name" value="C_S_lyase_PatB"/>
    <property type="match status" value="1"/>
</dbReference>
<keyword evidence="4" id="KW-0456">Lyase</keyword>
<gene>
    <name evidence="7" type="ORF">CSTERTH_09555</name>
</gene>
<sequence length="393" mass="45146">MYNFDEITERHGTNSIKYDLAQKKGMPADVLPFWVADMDFKSPPEIIEALSERVKHGIFGYSDTIDESYFNALYKWYYERFGWQIRREWVVKCPGVVFAVCTAIRALTKPGDAVLIQQPVYYPFENSVKDNGRRLIVNPLIYRNGRYFMNIDEFERLVAEEKVRLFILCNPHNPVGRVWTEEELTAVGDICLKHGVYVISDEIHQDFVYPGYRHLVFASLKPEYADITVTCTAPSKTFNLPGLQISNIFISNQKIRKLFTEELKKTGYSQPNLMGIVACQAAYEKGSKWLDELIAYLTGNLELFREFVKKELSSVHLVEPEGTYLVWLDFSSFGLSDRELEQLLIHRAKLWLSPGPTFGAGGEGFQRFNIACPRSVLQQGLNRLKEAFKDIGA</sequence>
<dbReference type="EMBL" id="CP014672">
    <property type="protein sequence ID" value="ANW99253.1"/>
    <property type="molecule type" value="Genomic_DNA"/>
</dbReference>
<keyword evidence="7" id="KW-0032">Aminotransferase</keyword>
<evidence type="ECO:0000313" key="8">
    <source>
        <dbReference type="Proteomes" id="UP000092971"/>
    </source>
</evidence>
<keyword evidence="7" id="KW-0808">Transferase</keyword>
<comment type="cofactor">
    <cofactor evidence="1">
        <name>pyridoxal 5'-phosphate</name>
        <dbReference type="ChEBI" id="CHEBI:597326"/>
    </cofactor>
</comment>
<dbReference type="RefSeq" id="WP_015359629.1">
    <property type="nucleotide sequence ID" value="NZ_CP014672.1"/>
</dbReference>
<reference evidence="7 8" key="1">
    <citation type="submission" date="2016-02" db="EMBL/GenBank/DDBJ databases">
        <title>Comparison of Clostridium stercorarium subspecies using comparative genomics and transcriptomics.</title>
        <authorList>
            <person name="Schellenberg J."/>
            <person name="Thallinger G."/>
            <person name="Levin D.B."/>
            <person name="Zhang X."/>
            <person name="Alvare G."/>
            <person name="Fristensky B."/>
            <person name="Sparling R."/>
        </authorList>
    </citation>
    <scope>NUCLEOTIDE SEQUENCE [LARGE SCALE GENOMIC DNA]</scope>
    <source>
        <strain evidence="7 8">DSM 2910</strain>
    </source>
</reference>
<dbReference type="Pfam" id="PF00155">
    <property type="entry name" value="Aminotran_1_2"/>
    <property type="match status" value="1"/>
</dbReference>
<organism evidence="7 8">
    <name type="scientific">Thermoclostridium stercorarium subsp. thermolacticum DSM 2910</name>
    <dbReference type="NCBI Taxonomy" id="1121336"/>
    <lineage>
        <taxon>Bacteria</taxon>
        <taxon>Bacillati</taxon>
        <taxon>Bacillota</taxon>
        <taxon>Clostridia</taxon>
        <taxon>Eubacteriales</taxon>
        <taxon>Oscillospiraceae</taxon>
        <taxon>Thermoclostridium</taxon>
    </lineage>
</organism>
<dbReference type="CDD" id="cd00609">
    <property type="entry name" value="AAT_like"/>
    <property type="match status" value="1"/>
</dbReference>
<name>A0A1B1YET7_THEST</name>
<dbReference type="InterPro" id="IPR015424">
    <property type="entry name" value="PyrdxlP-dep_Trfase"/>
</dbReference>